<reference evidence="4" key="1">
    <citation type="submission" date="2019-03" db="EMBL/GenBank/DDBJ databases">
        <title>Long read genome sequence of the mycoparasitic Pythium oligandrum ATCC 38472 isolated from sugarbeet rhizosphere.</title>
        <authorList>
            <person name="Gaulin E."/>
        </authorList>
    </citation>
    <scope>NUCLEOTIDE SEQUENCE</scope>
    <source>
        <strain evidence="4">ATCC 38472_TT</strain>
    </source>
</reference>
<feature type="compositionally biased region" description="Polar residues" evidence="2">
    <location>
        <begin position="95"/>
        <end position="107"/>
    </location>
</feature>
<keyword evidence="1" id="KW-0349">Heme</keyword>
<dbReference type="Gene3D" id="1.10.490.10">
    <property type="entry name" value="Globins"/>
    <property type="match status" value="1"/>
</dbReference>
<feature type="region of interest" description="Disordered" evidence="2">
    <location>
        <begin position="90"/>
        <end position="109"/>
    </location>
</feature>
<dbReference type="GO" id="GO:0020037">
    <property type="term" value="F:heme binding"/>
    <property type="evidence" value="ECO:0007669"/>
    <property type="project" value="InterPro"/>
</dbReference>
<dbReference type="AlphaFoldDB" id="A0A8K1C910"/>
<dbReference type="GO" id="GO:0019825">
    <property type="term" value="F:oxygen binding"/>
    <property type="evidence" value="ECO:0007669"/>
    <property type="project" value="InterPro"/>
</dbReference>
<comment type="caution">
    <text evidence="4">The sequence shown here is derived from an EMBL/GenBank/DDBJ whole genome shotgun (WGS) entry which is preliminary data.</text>
</comment>
<comment type="similarity">
    <text evidence="1">Belongs to the globin family.</text>
</comment>
<dbReference type="InterPro" id="IPR000971">
    <property type="entry name" value="Globin"/>
</dbReference>
<dbReference type="GO" id="GO:0071500">
    <property type="term" value="P:cellular response to nitrosative stress"/>
    <property type="evidence" value="ECO:0007669"/>
    <property type="project" value="TreeGrafter"/>
</dbReference>
<gene>
    <name evidence="4" type="ORF">Poli38472_011770</name>
</gene>
<dbReference type="GO" id="GO:0005344">
    <property type="term" value="F:oxygen carrier activity"/>
    <property type="evidence" value="ECO:0007669"/>
    <property type="project" value="UniProtKB-KW"/>
</dbReference>
<proteinExistence type="inferred from homology"/>
<sequence>MGCVHSHHRSVAPDKASTSIVPSETSTCRPSDTSASKPRLRRIRSKRGKKLPRDQIQLLKTYLPSVPYYFESTAHHREIAGAHWTEVYRQGNGSGSSKRSQNSWGRDTTNTQNSTLTLLYDMFYQYLEQYSPELMPVFRASMHVRSKVLVHISAGMRSILAAENLAEKVQALTKTHLQVGVKLVHYEPLAKALFFAMEATSGDQWTPLVADAWRSLFAHCSAILMVEQKRTQTQQTKSNRSKKNLTESPSIGDLYTTPKNMSIRERTNSRLQSLRLHPQQH</sequence>
<dbReference type="PANTHER" id="PTHR43396:SF6">
    <property type="entry name" value="ABL201WP"/>
    <property type="match status" value="1"/>
</dbReference>
<dbReference type="CDD" id="cd01040">
    <property type="entry name" value="Mb-like"/>
    <property type="match status" value="1"/>
</dbReference>
<dbReference type="GO" id="GO:0071949">
    <property type="term" value="F:FAD binding"/>
    <property type="evidence" value="ECO:0007669"/>
    <property type="project" value="TreeGrafter"/>
</dbReference>
<feature type="region of interest" description="Disordered" evidence="2">
    <location>
        <begin position="230"/>
        <end position="281"/>
    </location>
</feature>
<feature type="compositionally biased region" description="Basic residues" evidence="2">
    <location>
        <begin position="1"/>
        <end position="10"/>
    </location>
</feature>
<evidence type="ECO:0000256" key="2">
    <source>
        <dbReference type="SAM" id="MobiDB-lite"/>
    </source>
</evidence>
<keyword evidence="1" id="KW-0813">Transport</keyword>
<dbReference type="InterPro" id="IPR044399">
    <property type="entry name" value="Mb-like_M"/>
</dbReference>
<dbReference type="PANTHER" id="PTHR43396">
    <property type="entry name" value="FLAVOHEMOPROTEIN"/>
    <property type="match status" value="1"/>
</dbReference>
<dbReference type="EMBL" id="SPLM01000112">
    <property type="protein sequence ID" value="TMW58182.1"/>
    <property type="molecule type" value="Genomic_DNA"/>
</dbReference>
<keyword evidence="5" id="KW-1185">Reference proteome</keyword>
<evidence type="ECO:0000259" key="3">
    <source>
        <dbReference type="Pfam" id="PF00042"/>
    </source>
</evidence>
<dbReference type="Proteomes" id="UP000794436">
    <property type="component" value="Unassembled WGS sequence"/>
</dbReference>
<dbReference type="InterPro" id="IPR012292">
    <property type="entry name" value="Globin/Proto"/>
</dbReference>
<feature type="compositionally biased region" description="Basic residues" evidence="2">
    <location>
        <begin position="38"/>
        <end position="49"/>
    </location>
</feature>
<name>A0A8K1C910_PYTOL</name>
<feature type="compositionally biased region" description="Polar residues" evidence="2">
    <location>
        <begin position="16"/>
        <end position="36"/>
    </location>
</feature>
<accession>A0A8K1C910</accession>
<dbReference type="Pfam" id="PF00042">
    <property type="entry name" value="Globin"/>
    <property type="match status" value="1"/>
</dbReference>
<evidence type="ECO:0000256" key="1">
    <source>
        <dbReference type="RuleBase" id="RU000356"/>
    </source>
</evidence>
<organism evidence="4 5">
    <name type="scientific">Pythium oligandrum</name>
    <name type="common">Mycoparasitic fungus</name>
    <dbReference type="NCBI Taxonomy" id="41045"/>
    <lineage>
        <taxon>Eukaryota</taxon>
        <taxon>Sar</taxon>
        <taxon>Stramenopiles</taxon>
        <taxon>Oomycota</taxon>
        <taxon>Peronosporomycetes</taxon>
        <taxon>Pythiales</taxon>
        <taxon>Pythiaceae</taxon>
        <taxon>Pythium</taxon>
    </lineage>
</organism>
<feature type="region of interest" description="Disordered" evidence="2">
    <location>
        <begin position="1"/>
        <end position="49"/>
    </location>
</feature>
<dbReference type="GO" id="GO:0008941">
    <property type="term" value="F:nitric oxide dioxygenase NAD(P)H activity"/>
    <property type="evidence" value="ECO:0007669"/>
    <property type="project" value="TreeGrafter"/>
</dbReference>
<evidence type="ECO:0000313" key="4">
    <source>
        <dbReference type="EMBL" id="TMW58182.1"/>
    </source>
</evidence>
<keyword evidence="1" id="KW-0479">Metal-binding</keyword>
<evidence type="ECO:0000313" key="5">
    <source>
        <dbReference type="Proteomes" id="UP000794436"/>
    </source>
</evidence>
<dbReference type="SUPFAM" id="SSF46458">
    <property type="entry name" value="Globin-like"/>
    <property type="match status" value="1"/>
</dbReference>
<dbReference type="OrthoDB" id="75711at2759"/>
<keyword evidence="1" id="KW-0561">Oxygen transport</keyword>
<keyword evidence="1" id="KW-0408">Iron</keyword>
<dbReference type="GO" id="GO:0046210">
    <property type="term" value="P:nitric oxide catabolic process"/>
    <property type="evidence" value="ECO:0007669"/>
    <property type="project" value="TreeGrafter"/>
</dbReference>
<dbReference type="InterPro" id="IPR009050">
    <property type="entry name" value="Globin-like_sf"/>
</dbReference>
<feature type="domain" description="Globin" evidence="3">
    <location>
        <begin position="147"/>
        <end position="221"/>
    </location>
</feature>
<protein>
    <recommendedName>
        <fullName evidence="3">Globin domain-containing protein</fullName>
    </recommendedName>
</protein>